<feature type="domain" description="Mandelate racemase/muconate lactonizing enzyme C-terminal" evidence="5">
    <location>
        <begin position="198"/>
        <end position="295"/>
    </location>
</feature>
<dbReference type="Gene3D" id="3.20.20.120">
    <property type="entry name" value="Enolase-like C-terminal domain"/>
    <property type="match status" value="1"/>
</dbReference>
<dbReference type="InterPro" id="IPR013342">
    <property type="entry name" value="Mandelate_racemase_C"/>
</dbReference>
<dbReference type="SMART" id="SM00922">
    <property type="entry name" value="MR_MLE"/>
    <property type="match status" value="1"/>
</dbReference>
<dbReference type="AlphaFoldDB" id="A0A2W2HVX4"/>
<dbReference type="SUPFAM" id="SSF51604">
    <property type="entry name" value="Enolase C-terminal domain-like"/>
    <property type="match status" value="1"/>
</dbReference>
<dbReference type="InterPro" id="IPR046945">
    <property type="entry name" value="RHMD-like"/>
</dbReference>
<evidence type="ECO:0000259" key="5">
    <source>
        <dbReference type="SMART" id="SM00922"/>
    </source>
</evidence>
<name>A0A2W2HVX4_9ACTN</name>
<keyword evidence="2" id="KW-0479">Metal-binding</keyword>
<accession>A0A2W2HVX4</accession>
<organism evidence="6 7">
    <name type="scientific">Spongiactinospora gelatinilytica</name>
    <dbReference type="NCBI Taxonomy" id="2666298"/>
    <lineage>
        <taxon>Bacteria</taxon>
        <taxon>Bacillati</taxon>
        <taxon>Actinomycetota</taxon>
        <taxon>Actinomycetes</taxon>
        <taxon>Streptosporangiales</taxon>
        <taxon>Streptosporangiaceae</taxon>
        <taxon>Spongiactinospora</taxon>
    </lineage>
</organism>
<dbReference type="PANTHER" id="PTHR13794">
    <property type="entry name" value="ENOLASE SUPERFAMILY, MANDELATE RACEMASE"/>
    <property type="match status" value="1"/>
</dbReference>
<dbReference type="SFLD" id="SFLDG00179">
    <property type="entry name" value="mandelate_racemase"/>
    <property type="match status" value="1"/>
</dbReference>
<dbReference type="GO" id="GO:0016836">
    <property type="term" value="F:hydro-lyase activity"/>
    <property type="evidence" value="ECO:0007669"/>
    <property type="project" value="TreeGrafter"/>
</dbReference>
<dbReference type="InterPro" id="IPR036849">
    <property type="entry name" value="Enolase-like_C_sf"/>
</dbReference>
<dbReference type="CDD" id="cd03316">
    <property type="entry name" value="MR_like"/>
    <property type="match status" value="1"/>
</dbReference>
<evidence type="ECO:0000256" key="4">
    <source>
        <dbReference type="SAM" id="MobiDB-lite"/>
    </source>
</evidence>
<dbReference type="GO" id="GO:0000287">
    <property type="term" value="F:magnesium ion binding"/>
    <property type="evidence" value="ECO:0007669"/>
    <property type="project" value="TreeGrafter"/>
</dbReference>
<comment type="caution">
    <text evidence="6">The sequence shown here is derived from an EMBL/GenBank/DDBJ whole genome shotgun (WGS) entry which is preliminary data.</text>
</comment>
<reference evidence="6 7" key="1">
    <citation type="submission" date="2018-01" db="EMBL/GenBank/DDBJ databases">
        <title>Draft genome sequence of Sphaerisporangium sp. 7K107.</title>
        <authorList>
            <person name="Sahin N."/>
            <person name="Saygin H."/>
            <person name="Ay H."/>
        </authorList>
    </citation>
    <scope>NUCLEOTIDE SEQUENCE [LARGE SCALE GENOMIC DNA]</scope>
    <source>
        <strain evidence="6 7">7K107</strain>
    </source>
</reference>
<dbReference type="PANTHER" id="PTHR13794:SF58">
    <property type="entry name" value="MITOCHONDRIAL ENOLASE SUPERFAMILY MEMBER 1"/>
    <property type="match status" value="1"/>
</dbReference>
<evidence type="ECO:0000256" key="1">
    <source>
        <dbReference type="ARBA" id="ARBA00001946"/>
    </source>
</evidence>
<dbReference type="SFLD" id="SFLDS00001">
    <property type="entry name" value="Enolase"/>
    <property type="match status" value="1"/>
</dbReference>
<dbReference type="GO" id="GO:0016052">
    <property type="term" value="P:carbohydrate catabolic process"/>
    <property type="evidence" value="ECO:0007669"/>
    <property type="project" value="TreeGrafter"/>
</dbReference>
<dbReference type="InterPro" id="IPR013341">
    <property type="entry name" value="Mandelate_racemase_N_dom"/>
</dbReference>
<evidence type="ECO:0000313" key="7">
    <source>
        <dbReference type="Proteomes" id="UP000248544"/>
    </source>
</evidence>
<protein>
    <submittedName>
        <fullName evidence="6">Mandelate racemase</fullName>
    </submittedName>
</protein>
<keyword evidence="7" id="KW-1185">Reference proteome</keyword>
<dbReference type="InterPro" id="IPR029065">
    <property type="entry name" value="Enolase_C-like"/>
</dbReference>
<dbReference type="SUPFAM" id="SSF54826">
    <property type="entry name" value="Enolase N-terminal domain-like"/>
    <property type="match status" value="1"/>
</dbReference>
<dbReference type="GO" id="GO:0009063">
    <property type="term" value="P:amino acid catabolic process"/>
    <property type="evidence" value="ECO:0007669"/>
    <property type="project" value="InterPro"/>
</dbReference>
<sequence>MLPLPCPPVARRGPARQQTAHRGGGRPSLPQRPARTHRRHGRRPDRLDREGPVSRPTITGLSTSWVRVPLGAGRGGSGATQVDLLHVTLTDDEGATGTGFTYALTGGAEALYALLTGLIKEKAEGTELDAWPRRWHEIAAATRRLGKGVALPALSAADIAVWDLRARRAGLPLYRFIGAHTDTVPVYGSGRSTHAMSVEELIEGSRTYVAEGYDAVKLRVGARRAEEDVARVRAVREALGDDLRIMVDCNERLDLPTAVWLGRRLDDLGVYWMEEPLPADDLAGHAQLATRQGVPIAVGEHLHGRHEFAHYLREGAASVLQPDVPLCGGVTEWLRISAVAEVFGAVLTPHFLPELHVNLAAAVPNCAYIEHFPLIDEVLAETLPISGGVAAPPDRPGHGMLWDTAALDRLRHA</sequence>
<dbReference type="InterPro" id="IPR018110">
    <property type="entry name" value="Mandel_Rmase/mucon_lact_enz_CS"/>
</dbReference>
<dbReference type="PROSITE" id="PS00909">
    <property type="entry name" value="MR_MLE_2"/>
    <property type="match status" value="1"/>
</dbReference>
<evidence type="ECO:0000256" key="3">
    <source>
        <dbReference type="ARBA" id="ARBA00022842"/>
    </source>
</evidence>
<dbReference type="EMBL" id="POUA01000012">
    <property type="protein sequence ID" value="PZG55685.1"/>
    <property type="molecule type" value="Genomic_DNA"/>
</dbReference>
<feature type="region of interest" description="Disordered" evidence="4">
    <location>
        <begin position="1"/>
        <end position="60"/>
    </location>
</feature>
<dbReference type="Gene3D" id="3.30.390.10">
    <property type="entry name" value="Enolase-like, N-terminal domain"/>
    <property type="match status" value="1"/>
</dbReference>
<evidence type="ECO:0000256" key="2">
    <source>
        <dbReference type="ARBA" id="ARBA00022723"/>
    </source>
</evidence>
<comment type="cofactor">
    <cofactor evidence="1">
        <name>Mg(2+)</name>
        <dbReference type="ChEBI" id="CHEBI:18420"/>
    </cofactor>
</comment>
<gene>
    <name evidence="6" type="ORF">C1I98_03105</name>
</gene>
<evidence type="ECO:0000313" key="6">
    <source>
        <dbReference type="EMBL" id="PZG55685.1"/>
    </source>
</evidence>
<proteinExistence type="predicted"/>
<dbReference type="Proteomes" id="UP000248544">
    <property type="component" value="Unassembled WGS sequence"/>
</dbReference>
<dbReference type="Pfam" id="PF02746">
    <property type="entry name" value="MR_MLE_N"/>
    <property type="match status" value="1"/>
</dbReference>
<dbReference type="InterPro" id="IPR029017">
    <property type="entry name" value="Enolase-like_N"/>
</dbReference>
<feature type="compositionally biased region" description="Basic residues" evidence="4">
    <location>
        <begin position="34"/>
        <end position="43"/>
    </location>
</feature>
<dbReference type="Pfam" id="PF13378">
    <property type="entry name" value="MR_MLE_C"/>
    <property type="match status" value="1"/>
</dbReference>
<keyword evidence="3" id="KW-0460">Magnesium</keyword>